<dbReference type="Proteomes" id="UP000196386">
    <property type="component" value="Unassembled WGS sequence"/>
</dbReference>
<dbReference type="GO" id="GO:0005840">
    <property type="term" value="C:ribosome"/>
    <property type="evidence" value="ECO:0007669"/>
    <property type="project" value="UniProtKB-KW"/>
</dbReference>
<name>A0A174R0D3_9FIRM</name>
<reference evidence="4" key="3">
    <citation type="journal article" date="2018" name="BMC Genomics">
        <title>Whole genome sequencing and function prediction of 133 gut anaerobes isolated from chicken caecum in pure cultures.</title>
        <authorList>
            <person name="Medvecky M."/>
            <person name="Cejkova D."/>
            <person name="Polansky O."/>
            <person name="Karasova D."/>
            <person name="Kubasova T."/>
            <person name="Cizek A."/>
            <person name="Rychlik I."/>
        </authorList>
    </citation>
    <scope>NUCLEOTIDE SEQUENCE</scope>
    <source>
        <strain evidence="4">An175</strain>
    </source>
</reference>
<accession>A0A174R0D3</accession>
<protein>
    <recommendedName>
        <fullName evidence="7">RNA-binding protein</fullName>
    </recommendedName>
</protein>
<organism evidence="3 5">
    <name type="scientific">Anaerotruncus colihominis</name>
    <dbReference type="NCBI Taxonomy" id="169435"/>
    <lineage>
        <taxon>Bacteria</taxon>
        <taxon>Bacillati</taxon>
        <taxon>Bacillota</taxon>
        <taxon>Clostridia</taxon>
        <taxon>Eubacteriales</taxon>
        <taxon>Oscillospiraceae</taxon>
        <taxon>Anaerotruncus</taxon>
    </lineage>
</organism>
<dbReference type="AlphaFoldDB" id="A0A174R0D3"/>
<evidence type="ECO:0000313" key="6">
    <source>
        <dbReference type="Proteomes" id="UP000196386"/>
    </source>
</evidence>
<gene>
    <name evidence="4" type="ORF">B5F11_10545</name>
    <name evidence="3" type="ORF">ERS852551_01956</name>
</gene>
<dbReference type="SUPFAM" id="SSF50104">
    <property type="entry name" value="Translation proteins SH3-like domain"/>
    <property type="match status" value="1"/>
</dbReference>
<dbReference type="EMBL" id="NFKP01000012">
    <property type="protein sequence ID" value="OUP69059.1"/>
    <property type="molecule type" value="Genomic_DNA"/>
</dbReference>
<dbReference type="InterPro" id="IPR041985">
    <property type="entry name" value="Ribosomal_eL14_KOW"/>
</dbReference>
<reference evidence="6" key="2">
    <citation type="submission" date="2017-04" db="EMBL/GenBank/DDBJ databases">
        <title>Function of individual gut microbiota members based on whole genome sequencing of pure cultures obtained from chicken caecum.</title>
        <authorList>
            <person name="Medvecky M."/>
            <person name="Cejkova D."/>
            <person name="Polansky O."/>
            <person name="Karasova D."/>
            <person name="Kubasova T."/>
            <person name="Cizek A."/>
            <person name="Rychlik I."/>
        </authorList>
    </citation>
    <scope>NUCLEOTIDE SEQUENCE [LARGE SCALE GENOMIC DNA]</scope>
    <source>
        <strain evidence="6">An175</strain>
    </source>
</reference>
<keyword evidence="2" id="KW-0687">Ribonucleoprotein</keyword>
<dbReference type="GO" id="GO:1990904">
    <property type="term" value="C:ribonucleoprotein complex"/>
    <property type="evidence" value="ECO:0007669"/>
    <property type="project" value="UniProtKB-KW"/>
</dbReference>
<sequence length="92" mass="10148">MGAGGMPVGTGRVVRSIAGRDAGVFYVVLEDRDGRVLLADGKRRPLERPKCKSRRHIRKTNTVLELSGAATNKMLRRALRPFYENEGGEPLV</sequence>
<evidence type="ECO:0000256" key="1">
    <source>
        <dbReference type="ARBA" id="ARBA00022980"/>
    </source>
</evidence>
<evidence type="ECO:0000313" key="5">
    <source>
        <dbReference type="Proteomes" id="UP000095765"/>
    </source>
</evidence>
<evidence type="ECO:0008006" key="7">
    <source>
        <dbReference type="Google" id="ProtNLM"/>
    </source>
</evidence>
<reference evidence="3 5" key="1">
    <citation type="submission" date="2015-09" db="EMBL/GenBank/DDBJ databases">
        <authorList>
            <consortium name="Pathogen Informatics"/>
        </authorList>
    </citation>
    <scope>NUCLEOTIDE SEQUENCE [LARGE SCALE GENOMIC DNA]</scope>
    <source>
        <strain evidence="3 5">2789STDY5834939</strain>
    </source>
</reference>
<proteinExistence type="predicted"/>
<dbReference type="InterPro" id="IPR008991">
    <property type="entry name" value="Translation_prot_SH3-like_sf"/>
</dbReference>
<evidence type="ECO:0000256" key="2">
    <source>
        <dbReference type="ARBA" id="ARBA00023274"/>
    </source>
</evidence>
<keyword evidence="1" id="KW-0689">Ribosomal protein</keyword>
<dbReference type="RefSeq" id="WP_006873262.1">
    <property type="nucleotide sequence ID" value="NZ_NFJJ01000009.1"/>
</dbReference>
<dbReference type="CDD" id="cd06088">
    <property type="entry name" value="KOW_RPL14"/>
    <property type="match status" value="1"/>
</dbReference>
<evidence type="ECO:0000313" key="4">
    <source>
        <dbReference type="EMBL" id="OUP69059.1"/>
    </source>
</evidence>
<dbReference type="OrthoDB" id="1683515at2"/>
<dbReference type="Gene3D" id="2.30.30.30">
    <property type="match status" value="1"/>
</dbReference>
<dbReference type="EMBL" id="CZBE01000012">
    <property type="protein sequence ID" value="CUP78963.1"/>
    <property type="molecule type" value="Genomic_DNA"/>
</dbReference>
<dbReference type="Proteomes" id="UP000095765">
    <property type="component" value="Unassembled WGS sequence"/>
</dbReference>
<dbReference type="InterPro" id="IPR014722">
    <property type="entry name" value="Rib_uL2_dom2"/>
</dbReference>
<evidence type="ECO:0000313" key="3">
    <source>
        <dbReference type="EMBL" id="CUP78963.1"/>
    </source>
</evidence>